<reference evidence="2" key="1">
    <citation type="submission" date="2019-07" db="EMBL/GenBank/DDBJ databases">
        <authorList>
            <person name="Dittberner H."/>
        </authorList>
    </citation>
    <scope>NUCLEOTIDE SEQUENCE [LARGE SCALE GENOMIC DNA]</scope>
</reference>
<protein>
    <submittedName>
        <fullName evidence="2">Uncharacterized protein</fullName>
    </submittedName>
</protein>
<evidence type="ECO:0000313" key="2">
    <source>
        <dbReference type="EMBL" id="VVA93090.1"/>
    </source>
</evidence>
<dbReference type="PANTHER" id="PTHR37261">
    <property type="entry name" value="40S RIBOSOMAL PROTEIN S27"/>
    <property type="match status" value="1"/>
</dbReference>
<feature type="compositionally biased region" description="Basic and acidic residues" evidence="1">
    <location>
        <begin position="77"/>
        <end position="86"/>
    </location>
</feature>
<organism evidence="2 3">
    <name type="scientific">Arabis nemorensis</name>
    <dbReference type="NCBI Taxonomy" id="586526"/>
    <lineage>
        <taxon>Eukaryota</taxon>
        <taxon>Viridiplantae</taxon>
        <taxon>Streptophyta</taxon>
        <taxon>Embryophyta</taxon>
        <taxon>Tracheophyta</taxon>
        <taxon>Spermatophyta</taxon>
        <taxon>Magnoliopsida</taxon>
        <taxon>eudicotyledons</taxon>
        <taxon>Gunneridae</taxon>
        <taxon>Pentapetalae</taxon>
        <taxon>rosids</taxon>
        <taxon>malvids</taxon>
        <taxon>Brassicales</taxon>
        <taxon>Brassicaceae</taxon>
        <taxon>Arabideae</taxon>
        <taxon>Arabis</taxon>
    </lineage>
</organism>
<keyword evidence="3" id="KW-1185">Reference proteome</keyword>
<dbReference type="OrthoDB" id="1939758at2759"/>
<sequence length="187" mass="20764">MEMETKPLTGTHPDESQVTAEEFGDRQSVLDSPISSREELEITLFAEDNSQEMGNGVSEKLGNSLGGYDEVETVTSVRKDDQDKETVTSSTKTDCYIERENLSYEPGNPDCLVHELENPNVTTGCGSSRLINEGEPGVDDDLKSVLAFQPTTCSVDFQTPILDVKFNPEKKSLREQVFLRGTSHRRI</sequence>
<evidence type="ECO:0000256" key="1">
    <source>
        <dbReference type="SAM" id="MobiDB-lite"/>
    </source>
</evidence>
<gene>
    <name evidence="2" type="ORF">ANE_LOCUS3535</name>
</gene>
<dbReference type="AlphaFoldDB" id="A0A565AVG4"/>
<dbReference type="EMBL" id="CABITT030000001">
    <property type="protein sequence ID" value="VVA93090.1"/>
    <property type="molecule type" value="Genomic_DNA"/>
</dbReference>
<feature type="region of interest" description="Disordered" evidence="1">
    <location>
        <begin position="1"/>
        <end position="68"/>
    </location>
</feature>
<dbReference type="Proteomes" id="UP000489600">
    <property type="component" value="Unassembled WGS sequence"/>
</dbReference>
<proteinExistence type="predicted"/>
<comment type="caution">
    <text evidence="2">The sequence shown here is derived from an EMBL/GenBank/DDBJ whole genome shotgun (WGS) entry which is preliminary data.</text>
</comment>
<evidence type="ECO:0000313" key="3">
    <source>
        <dbReference type="Proteomes" id="UP000489600"/>
    </source>
</evidence>
<dbReference type="PANTHER" id="PTHR37261:SF1">
    <property type="entry name" value="40S RIBOSOMAL PROTEIN S27"/>
    <property type="match status" value="1"/>
</dbReference>
<feature type="region of interest" description="Disordered" evidence="1">
    <location>
        <begin position="73"/>
        <end position="92"/>
    </location>
</feature>
<name>A0A565AVG4_9BRAS</name>
<accession>A0A565AVG4</accession>